<protein>
    <submittedName>
        <fullName evidence="1">Jg22311 protein</fullName>
    </submittedName>
</protein>
<proteinExistence type="predicted"/>
<dbReference type="OrthoDB" id="354at2759"/>
<evidence type="ECO:0000313" key="2">
    <source>
        <dbReference type="Proteomes" id="UP000838756"/>
    </source>
</evidence>
<comment type="caution">
    <text evidence="1">The sequence shown here is derived from an EMBL/GenBank/DDBJ whole genome shotgun (WGS) entry which is preliminary data.</text>
</comment>
<dbReference type="AlphaFoldDB" id="A0A8S4QXV3"/>
<gene>
    <name evidence="1" type="primary">jg22311</name>
    <name evidence="1" type="ORF">PAEG_LOCUS7596</name>
</gene>
<feature type="non-terminal residue" evidence="1">
    <location>
        <position position="1"/>
    </location>
</feature>
<dbReference type="EMBL" id="CAKXAJ010022344">
    <property type="protein sequence ID" value="CAH2227061.1"/>
    <property type="molecule type" value="Genomic_DNA"/>
</dbReference>
<name>A0A8S4QXV3_9NEOP</name>
<dbReference type="Proteomes" id="UP000838756">
    <property type="component" value="Unassembled WGS sequence"/>
</dbReference>
<keyword evidence="2" id="KW-1185">Reference proteome</keyword>
<organism evidence="1 2">
    <name type="scientific">Pararge aegeria aegeria</name>
    <dbReference type="NCBI Taxonomy" id="348720"/>
    <lineage>
        <taxon>Eukaryota</taxon>
        <taxon>Metazoa</taxon>
        <taxon>Ecdysozoa</taxon>
        <taxon>Arthropoda</taxon>
        <taxon>Hexapoda</taxon>
        <taxon>Insecta</taxon>
        <taxon>Pterygota</taxon>
        <taxon>Neoptera</taxon>
        <taxon>Endopterygota</taxon>
        <taxon>Lepidoptera</taxon>
        <taxon>Glossata</taxon>
        <taxon>Ditrysia</taxon>
        <taxon>Papilionoidea</taxon>
        <taxon>Nymphalidae</taxon>
        <taxon>Satyrinae</taxon>
        <taxon>Satyrini</taxon>
        <taxon>Parargina</taxon>
        <taxon>Pararge</taxon>
    </lineage>
</organism>
<evidence type="ECO:0000313" key="1">
    <source>
        <dbReference type="EMBL" id="CAH2227061.1"/>
    </source>
</evidence>
<sequence>IWHIRGEKICSNSNGYLLVLCLIDSTRFKTFLVHPNAAGVSQKGDFVTFHQTPATPLDRITEDGLSKTFGIARLYTATLCRNRLLASLDACMDYVKSRFFSGETSIFVFEVKLL</sequence>
<accession>A0A8S4QXV3</accession>
<reference evidence="1" key="1">
    <citation type="submission" date="2022-03" db="EMBL/GenBank/DDBJ databases">
        <authorList>
            <person name="Lindestad O."/>
        </authorList>
    </citation>
    <scope>NUCLEOTIDE SEQUENCE</scope>
</reference>